<keyword evidence="2" id="KW-1133">Transmembrane helix</keyword>
<evidence type="ECO:0000256" key="2">
    <source>
        <dbReference type="SAM" id="Phobius"/>
    </source>
</evidence>
<accession>A0A9W8M0I1</accession>
<dbReference type="Proteomes" id="UP001140074">
    <property type="component" value="Unassembled WGS sequence"/>
</dbReference>
<name>A0A9W8M0I1_9FUNG</name>
<gene>
    <name evidence="3" type="ORF">GGH94_006268</name>
</gene>
<evidence type="ECO:0000256" key="1">
    <source>
        <dbReference type="SAM" id="MobiDB-lite"/>
    </source>
</evidence>
<feature type="region of interest" description="Disordered" evidence="1">
    <location>
        <begin position="33"/>
        <end position="68"/>
    </location>
</feature>
<sequence>MSFMNKFGAPLIAAIAGVGIATYTLLPAMREQRDNQNRLTDEVKRTVASQEKGSGSQATAADNSKPTK</sequence>
<comment type="caution">
    <text evidence="3">The sequence shown here is derived from an EMBL/GenBank/DDBJ whole genome shotgun (WGS) entry which is preliminary data.</text>
</comment>
<proteinExistence type="predicted"/>
<evidence type="ECO:0000313" key="4">
    <source>
        <dbReference type="Proteomes" id="UP001140074"/>
    </source>
</evidence>
<evidence type="ECO:0000313" key="3">
    <source>
        <dbReference type="EMBL" id="KAJ2859132.1"/>
    </source>
</evidence>
<reference evidence="3" key="1">
    <citation type="submission" date="2022-07" db="EMBL/GenBank/DDBJ databases">
        <title>Phylogenomic reconstructions and comparative analyses of Kickxellomycotina fungi.</title>
        <authorList>
            <person name="Reynolds N.K."/>
            <person name="Stajich J.E."/>
            <person name="Barry K."/>
            <person name="Grigoriev I.V."/>
            <person name="Crous P."/>
            <person name="Smith M.E."/>
        </authorList>
    </citation>
    <scope>NUCLEOTIDE SEQUENCE</scope>
    <source>
        <strain evidence="3">RSA 476</strain>
    </source>
</reference>
<feature type="compositionally biased region" description="Basic and acidic residues" evidence="1">
    <location>
        <begin position="33"/>
        <end position="45"/>
    </location>
</feature>
<keyword evidence="2" id="KW-0812">Transmembrane</keyword>
<organism evidence="3 4">
    <name type="scientific">Coemansia aciculifera</name>
    <dbReference type="NCBI Taxonomy" id="417176"/>
    <lineage>
        <taxon>Eukaryota</taxon>
        <taxon>Fungi</taxon>
        <taxon>Fungi incertae sedis</taxon>
        <taxon>Zoopagomycota</taxon>
        <taxon>Kickxellomycotina</taxon>
        <taxon>Kickxellomycetes</taxon>
        <taxon>Kickxellales</taxon>
        <taxon>Kickxellaceae</taxon>
        <taxon>Coemansia</taxon>
    </lineage>
</organism>
<dbReference type="EMBL" id="JANBUY010000429">
    <property type="protein sequence ID" value="KAJ2859132.1"/>
    <property type="molecule type" value="Genomic_DNA"/>
</dbReference>
<keyword evidence="2" id="KW-0472">Membrane</keyword>
<dbReference type="AlphaFoldDB" id="A0A9W8M0I1"/>
<keyword evidence="4" id="KW-1185">Reference proteome</keyword>
<protein>
    <submittedName>
        <fullName evidence="3">Uncharacterized protein</fullName>
    </submittedName>
</protein>
<feature type="transmembrane region" description="Helical" evidence="2">
    <location>
        <begin position="6"/>
        <end position="26"/>
    </location>
</feature>
<feature type="compositionally biased region" description="Polar residues" evidence="1">
    <location>
        <begin position="47"/>
        <end position="68"/>
    </location>
</feature>